<feature type="chain" id="PRO_5001488672" evidence="1">
    <location>
        <begin position="25"/>
        <end position="158"/>
    </location>
</feature>
<comment type="caution">
    <text evidence="2">The sequence shown here is derived from an EMBL/GenBank/DDBJ whole genome shotgun (WGS) entry which is preliminary data.</text>
</comment>
<dbReference type="SUPFAM" id="SSF57716">
    <property type="entry name" value="Glucocorticoid receptor-like (DNA-binding domain)"/>
    <property type="match status" value="1"/>
</dbReference>
<reference evidence="3" key="1">
    <citation type="journal article" date="2015" name="Nat. Genet.">
        <title>The genome and transcriptome of the zoonotic hookworm Ancylostoma ceylanicum identify infection-specific gene families.</title>
        <authorList>
            <person name="Schwarz E.M."/>
            <person name="Hu Y."/>
            <person name="Antoshechkin I."/>
            <person name="Miller M.M."/>
            <person name="Sternberg P.W."/>
            <person name="Aroian R.V."/>
        </authorList>
    </citation>
    <scope>NUCLEOTIDE SEQUENCE</scope>
    <source>
        <strain evidence="3">HY135</strain>
    </source>
</reference>
<keyword evidence="3" id="KW-1185">Reference proteome</keyword>
<proteinExistence type="predicted"/>
<evidence type="ECO:0000256" key="1">
    <source>
        <dbReference type="SAM" id="SignalP"/>
    </source>
</evidence>
<dbReference type="AlphaFoldDB" id="A0A016U234"/>
<dbReference type="EMBL" id="JARK01001398">
    <property type="protein sequence ID" value="EYC09175.1"/>
    <property type="molecule type" value="Genomic_DNA"/>
</dbReference>
<evidence type="ECO:0000313" key="2">
    <source>
        <dbReference type="EMBL" id="EYC09175.1"/>
    </source>
</evidence>
<dbReference type="Proteomes" id="UP000024635">
    <property type="component" value="Unassembled WGS sequence"/>
</dbReference>
<evidence type="ECO:0000313" key="3">
    <source>
        <dbReference type="Proteomes" id="UP000024635"/>
    </source>
</evidence>
<keyword evidence="1" id="KW-0732">Signal</keyword>
<feature type="signal peptide" evidence="1">
    <location>
        <begin position="1"/>
        <end position="24"/>
    </location>
</feature>
<dbReference type="STRING" id="53326.A0A016U234"/>
<accession>A0A016U234</accession>
<protein>
    <submittedName>
        <fullName evidence="2">Uncharacterized protein</fullName>
    </submittedName>
</protein>
<name>A0A016U234_9BILA</name>
<gene>
    <name evidence="2" type="primary">Acey_s0062.g3398</name>
    <name evidence="2" type="ORF">Y032_0062g3398</name>
</gene>
<sequence length="158" mass="17899">MTLYRLFALPVVLFSLLSQSSLWARQISVSHANRKSPPISQDVRHSISCNKTLDGIPFTTDAQNNVHCVPRFHEKYALVVPSATKASFNKRARKSRYELSPWTSRSIPTATNVRTADFCYPASVCQYTVLLKKLDGLRVRFLSIATAPSRWDLLDRLT</sequence>
<organism evidence="2 3">
    <name type="scientific">Ancylostoma ceylanicum</name>
    <dbReference type="NCBI Taxonomy" id="53326"/>
    <lineage>
        <taxon>Eukaryota</taxon>
        <taxon>Metazoa</taxon>
        <taxon>Ecdysozoa</taxon>
        <taxon>Nematoda</taxon>
        <taxon>Chromadorea</taxon>
        <taxon>Rhabditida</taxon>
        <taxon>Rhabditina</taxon>
        <taxon>Rhabditomorpha</taxon>
        <taxon>Strongyloidea</taxon>
        <taxon>Ancylostomatidae</taxon>
        <taxon>Ancylostomatinae</taxon>
        <taxon>Ancylostoma</taxon>
    </lineage>
</organism>